<dbReference type="InterPro" id="IPR000253">
    <property type="entry name" value="FHA_dom"/>
</dbReference>
<keyword evidence="4" id="KW-1185">Reference proteome</keyword>
<dbReference type="EMBL" id="OX459118">
    <property type="protein sequence ID" value="CAI9092332.1"/>
    <property type="molecule type" value="Genomic_DNA"/>
</dbReference>
<name>A0AAV1CAA7_OLDCO</name>
<proteinExistence type="predicted"/>
<protein>
    <submittedName>
        <fullName evidence="3">OLC1v1027533C1</fullName>
    </submittedName>
</protein>
<dbReference type="SMART" id="SM00240">
    <property type="entry name" value="FHA"/>
    <property type="match status" value="1"/>
</dbReference>
<feature type="domain" description="FHA" evidence="2">
    <location>
        <begin position="30"/>
        <end position="87"/>
    </location>
</feature>
<evidence type="ECO:0000313" key="4">
    <source>
        <dbReference type="Proteomes" id="UP001161247"/>
    </source>
</evidence>
<dbReference type="InterPro" id="IPR008984">
    <property type="entry name" value="SMAD_FHA_dom_sf"/>
</dbReference>
<organism evidence="3 4">
    <name type="scientific">Oldenlandia corymbosa var. corymbosa</name>
    <dbReference type="NCBI Taxonomy" id="529605"/>
    <lineage>
        <taxon>Eukaryota</taxon>
        <taxon>Viridiplantae</taxon>
        <taxon>Streptophyta</taxon>
        <taxon>Embryophyta</taxon>
        <taxon>Tracheophyta</taxon>
        <taxon>Spermatophyta</taxon>
        <taxon>Magnoliopsida</taxon>
        <taxon>eudicotyledons</taxon>
        <taxon>Gunneridae</taxon>
        <taxon>Pentapetalae</taxon>
        <taxon>asterids</taxon>
        <taxon>lamiids</taxon>
        <taxon>Gentianales</taxon>
        <taxon>Rubiaceae</taxon>
        <taxon>Rubioideae</taxon>
        <taxon>Spermacoceae</taxon>
        <taxon>Hedyotis-Oldenlandia complex</taxon>
        <taxon>Oldenlandia</taxon>
    </lineage>
</organism>
<feature type="compositionally biased region" description="Basic and acidic residues" evidence="1">
    <location>
        <begin position="191"/>
        <end position="202"/>
    </location>
</feature>
<dbReference type="AlphaFoldDB" id="A0AAV1CAA7"/>
<dbReference type="Gene3D" id="2.60.200.20">
    <property type="match status" value="1"/>
</dbReference>
<dbReference type="Proteomes" id="UP001161247">
    <property type="component" value="Chromosome 1"/>
</dbReference>
<reference evidence="3" key="1">
    <citation type="submission" date="2023-03" db="EMBL/GenBank/DDBJ databases">
        <authorList>
            <person name="Julca I."/>
        </authorList>
    </citation>
    <scope>NUCLEOTIDE SEQUENCE</scope>
</reference>
<evidence type="ECO:0000256" key="1">
    <source>
        <dbReference type="SAM" id="MobiDB-lite"/>
    </source>
</evidence>
<gene>
    <name evidence="3" type="ORF">OLC1_LOCUS4026</name>
</gene>
<dbReference type="PANTHER" id="PTHR23308">
    <property type="entry name" value="NUCLEAR INHIBITOR OF PROTEIN PHOSPHATASE-1"/>
    <property type="match status" value="1"/>
</dbReference>
<dbReference type="InterPro" id="IPR050923">
    <property type="entry name" value="Cell_Proc_Reg/RNA_Proc"/>
</dbReference>
<feature type="region of interest" description="Disordered" evidence="1">
    <location>
        <begin position="185"/>
        <end position="239"/>
    </location>
</feature>
<evidence type="ECO:0000259" key="2">
    <source>
        <dbReference type="PROSITE" id="PS50006"/>
    </source>
</evidence>
<dbReference type="Pfam" id="PF00498">
    <property type="entry name" value="FHA"/>
    <property type="match status" value="1"/>
</dbReference>
<evidence type="ECO:0000313" key="3">
    <source>
        <dbReference type="EMBL" id="CAI9092332.1"/>
    </source>
</evidence>
<sequence>MDPEPPGLMLVMEKGPLKGETREFQPGTNIRIGRIARGNTLTIKDDGISTKHLAINFQTHPGPDGTSGWTISDLGSSNGTILNSDSLEPFVPVQLSDGDVIKIGELTSIKVRVTVAVQEESKTRRGRTRRAGKLEMAPVDEDAEVELGKIETAGGENLDKMASLSIGIEEKSENMEALGKKVRVKRTRSKKKEEDLVEKSEADENAEETENVVERLRPRRGRQPRKKEISGGETANVNQNGAVDTNVVPEKPEESSKRVTRSMRQDVNLAENAITRRTTRSTKKEEDGEKLVQVETGSKVTRKSARAKKNVIRSVKDDGATKEVEMVEEKLELEAENIKGAIKDSPVEEMMIRENDDGVVGGMIVGKEELNSKMDASGPSGTLARPSGIKVNSLNELDLEKITLGEWLDHLEYFLPEQIIDSTEKMISDMRQKAKKVHELMLPQGNDLVGAGRS</sequence>
<accession>A0AAV1CAA7</accession>
<dbReference type="PROSITE" id="PS50006">
    <property type="entry name" value="FHA_DOMAIN"/>
    <property type="match status" value="1"/>
</dbReference>
<dbReference type="SUPFAM" id="SSF49879">
    <property type="entry name" value="SMAD/FHA domain"/>
    <property type="match status" value="1"/>
</dbReference>